<keyword evidence="1" id="KW-0378">Hydrolase</keyword>
<name>A0A4V1IN55_9GAMM</name>
<keyword evidence="2" id="KW-1185">Reference proteome</keyword>
<dbReference type="Proteomes" id="UP000257039">
    <property type="component" value="Unassembled WGS sequence"/>
</dbReference>
<dbReference type="InterPro" id="IPR036514">
    <property type="entry name" value="SGNH_hydro_sf"/>
</dbReference>
<evidence type="ECO:0000313" key="2">
    <source>
        <dbReference type="Proteomes" id="UP000257039"/>
    </source>
</evidence>
<evidence type="ECO:0000313" key="1">
    <source>
        <dbReference type="EMBL" id="RDH42551.1"/>
    </source>
</evidence>
<organism evidence="1 2">
    <name type="scientific">Zooshikella ganghwensis</name>
    <dbReference type="NCBI Taxonomy" id="202772"/>
    <lineage>
        <taxon>Bacteria</taxon>
        <taxon>Pseudomonadati</taxon>
        <taxon>Pseudomonadota</taxon>
        <taxon>Gammaproteobacteria</taxon>
        <taxon>Oceanospirillales</taxon>
        <taxon>Zooshikellaceae</taxon>
        <taxon>Zooshikella</taxon>
    </lineage>
</organism>
<reference evidence="1 2" key="1">
    <citation type="submission" date="2017-04" db="EMBL/GenBank/DDBJ databases">
        <title>Draft genome sequence of Zooshikella ganghwensis VG4 isolated from Red Sea sediments.</title>
        <authorList>
            <person name="Rehman Z."/>
            <person name="Alam I."/>
            <person name="Kamau A."/>
            <person name="Bajic V."/>
            <person name="Leiknes T."/>
        </authorList>
    </citation>
    <scope>NUCLEOTIDE SEQUENCE [LARGE SCALE GENOMIC DNA]</scope>
    <source>
        <strain evidence="1 2">VG4</strain>
    </source>
</reference>
<dbReference type="Gene3D" id="3.40.50.1110">
    <property type="entry name" value="SGNH hydrolase"/>
    <property type="match status" value="1"/>
</dbReference>
<sequence>MLYRQLQLYLAAKRCAIIGSSYTLLTALKISGRERKLRVFLIGDSIRLNSEKYVVKNLSKDSYLSSPSENCESSIKVKENLDSWLSRENFDLIHLNCGLHDVRYNPGQKGPVCSKKRYCENLESIFGRLAQRGSSVIWATSTPIDEIVHNAVKDSRRFLKDIIEYNMASIELAKKYNFRVNDLYNKTSTQVLSDILLPDGIHFNEVGNAKIGTWISNAINETLSLLR</sequence>
<dbReference type="AlphaFoldDB" id="A0A4V1IN55"/>
<dbReference type="EMBL" id="NDXW01000001">
    <property type="protein sequence ID" value="RDH42551.1"/>
    <property type="molecule type" value="Genomic_DNA"/>
</dbReference>
<dbReference type="GO" id="GO:0016788">
    <property type="term" value="F:hydrolase activity, acting on ester bonds"/>
    <property type="evidence" value="ECO:0007669"/>
    <property type="project" value="UniProtKB-ARBA"/>
</dbReference>
<comment type="caution">
    <text evidence="1">The sequence shown here is derived from an EMBL/GenBank/DDBJ whole genome shotgun (WGS) entry which is preliminary data.</text>
</comment>
<gene>
    <name evidence="1" type="ORF">B9G39_03315</name>
</gene>
<proteinExistence type="predicted"/>
<dbReference type="SUPFAM" id="SSF52266">
    <property type="entry name" value="SGNH hydrolase"/>
    <property type="match status" value="1"/>
</dbReference>
<accession>A0A4V1IN55</accession>
<protein>
    <submittedName>
        <fullName evidence="1">SGNH/GDSL hydrolase family protein</fullName>
    </submittedName>
</protein>